<dbReference type="EC" id="1.2.1.84" evidence="1"/>
<dbReference type="GO" id="GO:0102965">
    <property type="term" value="F:alcohol-forming long-chain fatty acyl-CoA reductase activity"/>
    <property type="evidence" value="ECO:0007669"/>
    <property type="project" value="UniProtKB-EC"/>
</dbReference>
<comment type="similarity">
    <text evidence="1">Belongs to the fatty acyl-CoA reductase family.</text>
</comment>
<dbReference type="Gene3D" id="3.40.50.720">
    <property type="entry name" value="NAD(P)-binding Rossmann-like Domain"/>
    <property type="match status" value="1"/>
</dbReference>
<gene>
    <name evidence="3" type="primary">FAR5</name>
    <name evidence="3" type="ORF">CM83_23211</name>
</gene>
<dbReference type="GO" id="GO:0080019">
    <property type="term" value="F:alcohol-forming very long-chain fatty acyl-CoA reductase activity"/>
    <property type="evidence" value="ECO:0007669"/>
    <property type="project" value="InterPro"/>
</dbReference>
<keyword evidence="1" id="KW-0443">Lipid metabolism</keyword>
<dbReference type="InterPro" id="IPR013120">
    <property type="entry name" value="FAR_NAD-bd"/>
</dbReference>
<dbReference type="AlphaFoldDB" id="A0A0A9YCK5"/>
<proteinExistence type="inferred from homology"/>
<dbReference type="EMBL" id="GBHO01012792">
    <property type="protein sequence ID" value="JAG30812.1"/>
    <property type="molecule type" value="Transcribed_RNA"/>
</dbReference>
<keyword evidence="1" id="KW-0444">Lipid biosynthesis</keyword>
<comment type="catalytic activity">
    <reaction evidence="1">
        <text>a long-chain fatty acyl-CoA + 2 NADPH + 2 H(+) = a long-chain primary fatty alcohol + 2 NADP(+) + CoA</text>
        <dbReference type="Rhea" id="RHEA:52716"/>
        <dbReference type="ChEBI" id="CHEBI:15378"/>
        <dbReference type="ChEBI" id="CHEBI:57287"/>
        <dbReference type="ChEBI" id="CHEBI:57783"/>
        <dbReference type="ChEBI" id="CHEBI:58349"/>
        <dbReference type="ChEBI" id="CHEBI:77396"/>
        <dbReference type="ChEBI" id="CHEBI:83139"/>
        <dbReference type="EC" id="1.2.1.84"/>
    </reaction>
</comment>
<comment type="function">
    <text evidence="1">Catalyzes the reduction of fatty acyl-CoA to fatty alcohols.</text>
</comment>
<feature type="domain" description="Thioester reductase (TE)" evidence="2">
    <location>
        <begin position="2"/>
        <end position="141"/>
    </location>
</feature>
<reference evidence="3" key="2">
    <citation type="submission" date="2014-07" db="EMBL/GenBank/DDBJ databases">
        <authorList>
            <person name="Hull J."/>
        </authorList>
    </citation>
    <scope>NUCLEOTIDE SEQUENCE</scope>
</reference>
<protein>
    <recommendedName>
        <fullName evidence="1">Fatty acyl-CoA reductase</fullName>
        <ecNumber evidence="1">1.2.1.84</ecNumber>
    </recommendedName>
</protein>
<evidence type="ECO:0000256" key="1">
    <source>
        <dbReference type="RuleBase" id="RU363097"/>
    </source>
</evidence>
<evidence type="ECO:0000313" key="3">
    <source>
        <dbReference type="EMBL" id="JAG30812.1"/>
    </source>
</evidence>
<dbReference type="Pfam" id="PF07993">
    <property type="entry name" value="NAD_binding_4"/>
    <property type="match status" value="1"/>
</dbReference>
<organism evidence="3">
    <name type="scientific">Lygus hesperus</name>
    <name type="common">Western plant bug</name>
    <dbReference type="NCBI Taxonomy" id="30085"/>
    <lineage>
        <taxon>Eukaryota</taxon>
        <taxon>Metazoa</taxon>
        <taxon>Ecdysozoa</taxon>
        <taxon>Arthropoda</taxon>
        <taxon>Hexapoda</taxon>
        <taxon>Insecta</taxon>
        <taxon>Pterygota</taxon>
        <taxon>Neoptera</taxon>
        <taxon>Paraneoptera</taxon>
        <taxon>Hemiptera</taxon>
        <taxon>Heteroptera</taxon>
        <taxon>Panheteroptera</taxon>
        <taxon>Cimicomorpha</taxon>
        <taxon>Miridae</taxon>
        <taxon>Mirini</taxon>
        <taxon>Lygus</taxon>
    </lineage>
</organism>
<evidence type="ECO:0000259" key="2">
    <source>
        <dbReference type="Pfam" id="PF07993"/>
    </source>
</evidence>
<accession>A0A0A9YCK5</accession>
<dbReference type="InterPro" id="IPR026055">
    <property type="entry name" value="FAR"/>
</dbReference>
<name>A0A0A9YCK5_LYGHE</name>
<dbReference type="PANTHER" id="PTHR11011:SF45">
    <property type="entry name" value="FATTY ACYL-COA REDUCTASE CG8306-RELATED"/>
    <property type="match status" value="1"/>
</dbReference>
<dbReference type="GO" id="GO:0035336">
    <property type="term" value="P:long-chain fatty-acyl-CoA metabolic process"/>
    <property type="evidence" value="ECO:0007669"/>
    <property type="project" value="TreeGrafter"/>
</dbReference>
<sequence length="144" mass="16115">MLANEVQLLVHLAATVDFNTRLSLALQMNTLGGLRVLAFAKTCTKLEAMVHTSTCYVNCIRKGRDVVNEEAIYPLSFDAEGMCKYILSLHESEVDRESARLLRETGFPNTYTLTKNIGERLVLKYKEHVPVVVVRPSIIGCSLQ</sequence>
<reference evidence="3" key="1">
    <citation type="journal article" date="2014" name="PLoS ONE">
        <title>Transcriptome-Based Identification of ABC Transporters in the Western Tarnished Plant Bug Lygus hesperus.</title>
        <authorList>
            <person name="Hull J.J."/>
            <person name="Chaney K."/>
            <person name="Geib S.M."/>
            <person name="Fabrick J.A."/>
            <person name="Brent C.S."/>
            <person name="Walsh D."/>
            <person name="Lavine L.C."/>
        </authorList>
    </citation>
    <scope>NUCLEOTIDE SEQUENCE</scope>
</reference>
<keyword evidence="1" id="KW-0560">Oxidoreductase</keyword>
<dbReference type="InterPro" id="IPR036291">
    <property type="entry name" value="NAD(P)-bd_dom_sf"/>
</dbReference>
<keyword evidence="1" id="KW-0521">NADP</keyword>
<dbReference type="PANTHER" id="PTHR11011">
    <property type="entry name" value="MALE STERILITY PROTEIN 2-RELATED"/>
    <property type="match status" value="1"/>
</dbReference>
<dbReference type="SUPFAM" id="SSF51735">
    <property type="entry name" value="NAD(P)-binding Rossmann-fold domains"/>
    <property type="match status" value="1"/>
</dbReference>